<dbReference type="EMBL" id="JAAKZV010000048">
    <property type="protein sequence ID" value="NGN64958.1"/>
    <property type="molecule type" value="Genomic_DNA"/>
</dbReference>
<evidence type="ECO:0000313" key="1">
    <source>
        <dbReference type="EMBL" id="NGN64958.1"/>
    </source>
</evidence>
<dbReference type="NCBIfam" id="TIGR03407">
    <property type="entry name" value="urea_ABC_UrtA"/>
    <property type="match status" value="1"/>
</dbReference>
<reference evidence="1 2" key="1">
    <citation type="submission" date="2020-02" db="EMBL/GenBank/DDBJ databases">
        <title>Whole-genome analyses of novel actinobacteria.</title>
        <authorList>
            <person name="Sahin N."/>
        </authorList>
    </citation>
    <scope>NUCLEOTIDE SEQUENCE [LARGE SCALE GENOMIC DNA]</scope>
    <source>
        <strain evidence="1 2">A7024</strain>
    </source>
</reference>
<dbReference type="Proteomes" id="UP000481583">
    <property type="component" value="Unassembled WGS sequence"/>
</dbReference>
<dbReference type="PANTHER" id="PTHR47628">
    <property type="match status" value="1"/>
</dbReference>
<dbReference type="InterPro" id="IPR017777">
    <property type="entry name" value="ABC_urea-bd_UrtA"/>
</dbReference>
<dbReference type="Gene3D" id="3.40.50.2300">
    <property type="match status" value="2"/>
</dbReference>
<comment type="caution">
    <text evidence="1">The sequence shown here is derived from an EMBL/GenBank/DDBJ whole genome shotgun (WGS) entry which is preliminary data.</text>
</comment>
<protein>
    <submittedName>
        <fullName evidence="1">Urea ABC transporter substrate-binding protein</fullName>
    </submittedName>
</protein>
<gene>
    <name evidence="1" type="primary">urtA</name>
    <name evidence="1" type="ORF">G5C51_13755</name>
</gene>
<dbReference type="Pfam" id="PF13433">
    <property type="entry name" value="Peripla_BP_5"/>
    <property type="match status" value="1"/>
</dbReference>
<keyword evidence="2" id="KW-1185">Reference proteome</keyword>
<sequence>MQPFGRRVLLALLLVLLSPTLLVDSAHGKRDTKPPIRVGILHSFTGTIAISERSVVDAELLAIKEINEAGGVLGRRVEPVQADGRSDPAVFARRADRLLARDRVPVIFGCWTSASRRSVVPVVEHREGLLFYPVQYEGVEQSDNVVYLGAAPNQQIIPAAEWFFDNRGPRFFLVGSDYVFPRVANAVIKDALAGLGGKVVGEAYRRLGSQDMAAVVRQIKRSKPDVILNTLNGDSNVPFFRELRKAGVDPNRTPVVSTSIAEDEVRHLDPGTLAGNYAVWNYFQSVDTPANRRFVAAFKRAYGRDRVTDDPIEAGYTGVHLWARAAEAAGTTDPAAVRAAARGLRFAAPEGQVWLDERNQHLWKPVRIGKLRRDGGFDVVWESEGVVHPVPYPPYRTPSSWRALLTRLYEGWGGQWAAP</sequence>
<dbReference type="InterPro" id="IPR028082">
    <property type="entry name" value="Peripla_BP_I"/>
</dbReference>
<evidence type="ECO:0000313" key="2">
    <source>
        <dbReference type="Proteomes" id="UP000481583"/>
    </source>
</evidence>
<organism evidence="1 2">
    <name type="scientific">Streptomyces coryli</name>
    <dbReference type="NCBI Taxonomy" id="1128680"/>
    <lineage>
        <taxon>Bacteria</taxon>
        <taxon>Bacillati</taxon>
        <taxon>Actinomycetota</taxon>
        <taxon>Actinomycetes</taxon>
        <taxon>Kitasatosporales</taxon>
        <taxon>Streptomycetaceae</taxon>
        <taxon>Streptomyces</taxon>
    </lineage>
</organism>
<dbReference type="PANTHER" id="PTHR47628:SF1">
    <property type="entry name" value="ALIPHATIC AMIDASE EXPRESSION-REGULATING PROTEIN"/>
    <property type="match status" value="1"/>
</dbReference>
<dbReference type="SUPFAM" id="SSF53822">
    <property type="entry name" value="Periplasmic binding protein-like I"/>
    <property type="match status" value="1"/>
</dbReference>
<dbReference type="CDD" id="cd06355">
    <property type="entry name" value="PBP1_FmdD-like"/>
    <property type="match status" value="1"/>
</dbReference>
<name>A0A6G4U0Q4_9ACTN</name>
<dbReference type="AlphaFoldDB" id="A0A6G4U0Q4"/>
<accession>A0A6G4U0Q4</accession>
<proteinExistence type="predicted"/>